<sequence length="464" mass="51532">MKKILSITMLAILMLATSIQKTNAQAAFKVPVYEKFTLKNGLTVYLMEQHEVPTISISMVIPAGAIYDGDKNGLASFTANGLKYGTKNFTKPQIEEQLDFLGASLNTYSSKEFAGLSSKFAKNDQDKVLPIIKEVLLYPVFNQEEFDKEKARALQNLVRAKESPRNVINNYWDKFIYGDHPYANPIGGKTSTLKDITTTDLKSFYAKNYVPNGSAIAIVGDFNPKTMKDKISDLFKDWKKGEANSLKIAEPEALSNKARVLLINKDDARETTMLIGGKGIKRDNPDFVAIEVINTVLGGRFTSMLNDELRVNSGLTYGARSSFSSLKNAGTFNVSTFTATKTTEPTIDKALEVLKKIHDKGIDDETLTSAKNYVNGQFPPDYETSGQLAGLLTQMFWYGFDESFINNFQANVNGLTSAKAKEIITKYFPYENLQFLFVGKADDIKKIVEKLGPVTVKEIKADGF</sequence>
<dbReference type="AlphaFoldDB" id="A0A179DHE9"/>
<dbReference type="InterPro" id="IPR011765">
    <property type="entry name" value="Pept_M16_N"/>
</dbReference>
<comment type="caution">
    <text evidence="4">The sequence shown here is derived from an EMBL/GenBank/DDBJ whole genome shotgun (WGS) entry which is preliminary data.</text>
</comment>
<dbReference type="Pfam" id="PF05193">
    <property type="entry name" value="Peptidase_M16_C"/>
    <property type="match status" value="1"/>
</dbReference>
<dbReference type="InterPro" id="IPR007863">
    <property type="entry name" value="Peptidase_M16_C"/>
</dbReference>
<dbReference type="PANTHER" id="PTHR11851:SF224">
    <property type="entry name" value="PROCESSING PROTEASE"/>
    <property type="match status" value="1"/>
</dbReference>
<feature type="signal peptide" evidence="1">
    <location>
        <begin position="1"/>
        <end position="26"/>
    </location>
</feature>
<keyword evidence="5" id="KW-1185">Reference proteome</keyword>
<dbReference type="RefSeq" id="WP_068821616.1">
    <property type="nucleotide sequence ID" value="NZ_LWHJ01000022.1"/>
</dbReference>
<evidence type="ECO:0000256" key="1">
    <source>
        <dbReference type="SAM" id="SignalP"/>
    </source>
</evidence>
<keyword evidence="1" id="KW-0732">Signal</keyword>
<reference evidence="4 5" key="2">
    <citation type="submission" date="2016-06" db="EMBL/GenBank/DDBJ databases">
        <title>Pedobacter psychrophilus sp. nov., isolated from Antarctic fragmentary rock.</title>
        <authorList>
            <person name="Svec P."/>
        </authorList>
    </citation>
    <scope>NUCLEOTIDE SEQUENCE [LARGE SCALE GENOMIC DNA]</scope>
    <source>
        <strain evidence="4 5">CCM 8644</strain>
    </source>
</reference>
<dbReference type="PANTHER" id="PTHR11851">
    <property type="entry name" value="METALLOPROTEASE"/>
    <property type="match status" value="1"/>
</dbReference>
<dbReference type="InterPro" id="IPR011249">
    <property type="entry name" value="Metalloenz_LuxS/M16"/>
</dbReference>
<dbReference type="STRING" id="1826909.A5893_05355"/>
<feature type="domain" description="Peptidase M16 N-terminal" evidence="2">
    <location>
        <begin position="46"/>
        <end position="187"/>
    </location>
</feature>
<feature type="domain" description="Peptidase M16 C-terminal" evidence="3">
    <location>
        <begin position="195"/>
        <end position="372"/>
    </location>
</feature>
<dbReference type="Gene3D" id="3.30.830.10">
    <property type="entry name" value="Metalloenzyme, LuxS/M16 peptidase-like"/>
    <property type="match status" value="2"/>
</dbReference>
<protein>
    <submittedName>
        <fullName evidence="4">Peptidase M16</fullName>
    </submittedName>
</protein>
<dbReference type="EMBL" id="LWHJ01000022">
    <property type="protein sequence ID" value="OAQ40378.1"/>
    <property type="molecule type" value="Genomic_DNA"/>
</dbReference>
<reference evidence="4 5" key="1">
    <citation type="submission" date="2016-04" db="EMBL/GenBank/DDBJ databases">
        <authorList>
            <person name="Evans L.H."/>
            <person name="Alamgir A."/>
            <person name="Owens N."/>
            <person name="Weber N.D."/>
            <person name="Virtaneva K."/>
            <person name="Barbian K."/>
            <person name="Babar A."/>
            <person name="Rosenke K."/>
        </authorList>
    </citation>
    <scope>NUCLEOTIDE SEQUENCE [LARGE SCALE GENOMIC DNA]</scope>
    <source>
        <strain evidence="4 5">CCM 8644</strain>
    </source>
</reference>
<organism evidence="4 5">
    <name type="scientific">Pedobacter psychrophilus</name>
    <dbReference type="NCBI Taxonomy" id="1826909"/>
    <lineage>
        <taxon>Bacteria</taxon>
        <taxon>Pseudomonadati</taxon>
        <taxon>Bacteroidota</taxon>
        <taxon>Sphingobacteriia</taxon>
        <taxon>Sphingobacteriales</taxon>
        <taxon>Sphingobacteriaceae</taxon>
        <taxon>Pedobacter</taxon>
    </lineage>
</organism>
<evidence type="ECO:0000259" key="3">
    <source>
        <dbReference type="Pfam" id="PF05193"/>
    </source>
</evidence>
<dbReference type="SUPFAM" id="SSF63411">
    <property type="entry name" value="LuxS/MPP-like metallohydrolase"/>
    <property type="match status" value="2"/>
</dbReference>
<proteinExistence type="predicted"/>
<dbReference type="GO" id="GO:0046872">
    <property type="term" value="F:metal ion binding"/>
    <property type="evidence" value="ECO:0007669"/>
    <property type="project" value="InterPro"/>
</dbReference>
<name>A0A179DHE9_9SPHI</name>
<dbReference type="InterPro" id="IPR050361">
    <property type="entry name" value="MPP/UQCRC_Complex"/>
</dbReference>
<feature type="chain" id="PRO_5008100582" evidence="1">
    <location>
        <begin position="27"/>
        <end position="464"/>
    </location>
</feature>
<evidence type="ECO:0000313" key="4">
    <source>
        <dbReference type="EMBL" id="OAQ40378.1"/>
    </source>
</evidence>
<dbReference type="Proteomes" id="UP000078459">
    <property type="component" value="Unassembled WGS sequence"/>
</dbReference>
<dbReference type="Pfam" id="PF00675">
    <property type="entry name" value="Peptidase_M16"/>
    <property type="match status" value="1"/>
</dbReference>
<evidence type="ECO:0000313" key="5">
    <source>
        <dbReference type="Proteomes" id="UP000078459"/>
    </source>
</evidence>
<dbReference type="OrthoDB" id="9811314at2"/>
<gene>
    <name evidence="4" type="ORF">A5893_05355</name>
</gene>
<evidence type="ECO:0000259" key="2">
    <source>
        <dbReference type="Pfam" id="PF00675"/>
    </source>
</evidence>
<accession>A0A179DHE9</accession>